<evidence type="ECO:0008006" key="3">
    <source>
        <dbReference type="Google" id="ProtNLM"/>
    </source>
</evidence>
<sequence>MTGTPCPHVLIQQIETAINYWRAQANGTDGISISREVSVLADCYGMMIYAGVSTVPVTALAPAQLRALKLASSALA</sequence>
<dbReference type="InterPro" id="IPR022191">
    <property type="entry name" value="DUF3717"/>
</dbReference>
<dbReference type="Pfam" id="PF12512">
    <property type="entry name" value="DUF3717"/>
    <property type="match status" value="1"/>
</dbReference>
<name>A0ABM6DLD2_9BORD</name>
<reference evidence="1 2" key="1">
    <citation type="submission" date="2016-07" db="EMBL/GenBank/DDBJ databases">
        <title>Complete genome sequences of Bordetella pseudohinzii.</title>
        <authorList>
            <person name="Spilker T."/>
            <person name="Darrah R."/>
            <person name="LiPuma J.J."/>
        </authorList>
    </citation>
    <scope>NUCLEOTIDE SEQUENCE [LARGE SCALE GENOMIC DNA]</scope>
    <source>
        <strain evidence="1 2">HI4681</strain>
        <plasmid evidence="1 2">unnamed1</plasmid>
    </source>
</reference>
<proteinExistence type="predicted"/>
<keyword evidence="1" id="KW-0614">Plasmid</keyword>
<geneLocation type="plasmid" evidence="1 2">
    <name>unnamed1</name>
</geneLocation>
<evidence type="ECO:0000313" key="2">
    <source>
        <dbReference type="Proteomes" id="UP000092950"/>
    </source>
</evidence>
<protein>
    <recommendedName>
        <fullName evidence="3">DUF3717 domain-containing protein</fullName>
    </recommendedName>
</protein>
<dbReference type="Proteomes" id="UP000092950">
    <property type="component" value="Plasmid unnamed1"/>
</dbReference>
<accession>A0ABM6DLD2</accession>
<dbReference type="RefSeq" id="WP_043215406.1">
    <property type="nucleotide sequence ID" value="NZ_CAJGUP010000012.1"/>
</dbReference>
<organism evidence="1 2">
    <name type="scientific">Bordetella pseudohinzii</name>
    <dbReference type="NCBI Taxonomy" id="1331258"/>
    <lineage>
        <taxon>Bacteria</taxon>
        <taxon>Pseudomonadati</taxon>
        <taxon>Pseudomonadota</taxon>
        <taxon>Betaproteobacteria</taxon>
        <taxon>Burkholderiales</taxon>
        <taxon>Alcaligenaceae</taxon>
        <taxon>Bordetella</taxon>
    </lineage>
</organism>
<keyword evidence="2" id="KW-1185">Reference proteome</keyword>
<gene>
    <name evidence="1" type="ORF">BBN53_21060</name>
</gene>
<dbReference type="EMBL" id="CP016441">
    <property type="protein sequence ID" value="ANY18515.1"/>
    <property type="molecule type" value="Genomic_DNA"/>
</dbReference>
<evidence type="ECO:0000313" key="1">
    <source>
        <dbReference type="EMBL" id="ANY18515.1"/>
    </source>
</evidence>